<evidence type="ECO:0000256" key="3">
    <source>
        <dbReference type="PROSITE-ProRule" id="PRU00023"/>
    </source>
</evidence>
<dbReference type="InterPro" id="IPR050745">
    <property type="entry name" value="Multifunctional_regulatory"/>
</dbReference>
<dbReference type="Pfam" id="PF00023">
    <property type="entry name" value="Ank"/>
    <property type="match status" value="1"/>
</dbReference>
<comment type="caution">
    <text evidence="4">The sequence shown here is derived from an EMBL/GenBank/DDBJ whole genome shotgun (WGS) entry which is preliminary data.</text>
</comment>
<keyword evidence="5" id="KW-1185">Reference proteome</keyword>
<dbReference type="Pfam" id="PF12796">
    <property type="entry name" value="Ank_2"/>
    <property type="match status" value="1"/>
</dbReference>
<dbReference type="PROSITE" id="PS50297">
    <property type="entry name" value="ANK_REP_REGION"/>
    <property type="match status" value="1"/>
</dbReference>
<gene>
    <name evidence="4" type="ORF">LTR25_002144</name>
</gene>
<dbReference type="InterPro" id="IPR002110">
    <property type="entry name" value="Ankyrin_rpt"/>
</dbReference>
<dbReference type="PRINTS" id="PR01415">
    <property type="entry name" value="ANKYRIN"/>
</dbReference>
<sequence length="539" mass="61481">MTRMIRFGETTPLMAAVMANDMNQIDQLLQKSCSLLERNYLGQTALHLAVIRPKLLAHLVARFDNLDVDMPDRRGATPLMYAAIYGEDESVITLLRAGADLSKKSDKYRCDFLGHAFGRNNWNIIDRIIQDKLLCSPSRSHSFVDMVTVRLFGDSHLFDRSTHFRRLLSLGADPNATCPDGSTLLPHIGELDEAEALFEAGFRRINDPDERGFHPLMKLIQRSSGPTLVQKCLERGASVSDQDHDGWTVLHYALKELQDAHPYTHGDEMYPKAARRACAIVTIIRLLLRHGADPRARDYCPCACSQAGCTSSRVLLGNSGFPFFGAYTNIWTLEWLQVISETLPERVSREICKEVLMDMVRAIRFRLTELVHVCCQRSYGSGVADDDIDNILDEQGVEIQELDDSVETLAIDESQDYIESWIQELAQYVTEYKAPASGVRDFDAADSVAMRYVVDTKWDEFRYELVESGPKRTTPDMTWRVDIQAYLDWVAYCYDHRAEFAQGAEMDEDWRERRIRSALRLRQVLEERRLEGGNEVEEC</sequence>
<dbReference type="SMART" id="SM00248">
    <property type="entry name" value="ANK"/>
    <property type="match status" value="5"/>
</dbReference>
<dbReference type="InterPro" id="IPR036770">
    <property type="entry name" value="Ankyrin_rpt-contain_sf"/>
</dbReference>
<accession>A0AAV9QFX8</accession>
<dbReference type="AlphaFoldDB" id="A0AAV9QFX8"/>
<dbReference type="PANTHER" id="PTHR24189">
    <property type="entry name" value="MYOTROPHIN"/>
    <property type="match status" value="1"/>
</dbReference>
<dbReference type="Gene3D" id="1.25.40.20">
    <property type="entry name" value="Ankyrin repeat-containing domain"/>
    <property type="match status" value="2"/>
</dbReference>
<evidence type="ECO:0008006" key="6">
    <source>
        <dbReference type="Google" id="ProtNLM"/>
    </source>
</evidence>
<dbReference type="EMBL" id="JAXLQG010000003">
    <property type="protein sequence ID" value="KAK5542259.1"/>
    <property type="molecule type" value="Genomic_DNA"/>
</dbReference>
<dbReference type="PROSITE" id="PS50088">
    <property type="entry name" value="ANK_REPEAT"/>
    <property type="match status" value="1"/>
</dbReference>
<dbReference type="SUPFAM" id="SSF48403">
    <property type="entry name" value="Ankyrin repeat"/>
    <property type="match status" value="1"/>
</dbReference>
<keyword evidence="1" id="KW-0677">Repeat</keyword>
<name>A0AAV9QFX8_9PEZI</name>
<organism evidence="4 5">
    <name type="scientific">Vermiconidia calcicola</name>
    <dbReference type="NCBI Taxonomy" id="1690605"/>
    <lineage>
        <taxon>Eukaryota</taxon>
        <taxon>Fungi</taxon>
        <taxon>Dikarya</taxon>
        <taxon>Ascomycota</taxon>
        <taxon>Pezizomycotina</taxon>
        <taxon>Dothideomycetes</taxon>
        <taxon>Dothideomycetidae</taxon>
        <taxon>Mycosphaerellales</taxon>
        <taxon>Extremaceae</taxon>
        <taxon>Vermiconidia</taxon>
    </lineage>
</organism>
<proteinExistence type="predicted"/>
<reference evidence="4 5" key="1">
    <citation type="submission" date="2023-06" db="EMBL/GenBank/DDBJ databases">
        <title>Black Yeasts Isolated from many extreme environments.</title>
        <authorList>
            <person name="Coleine C."/>
            <person name="Stajich J.E."/>
            <person name="Selbmann L."/>
        </authorList>
    </citation>
    <scope>NUCLEOTIDE SEQUENCE [LARGE SCALE GENOMIC DNA]</scope>
    <source>
        <strain evidence="4 5">CCFEE 5887</strain>
    </source>
</reference>
<keyword evidence="2 3" id="KW-0040">ANK repeat</keyword>
<evidence type="ECO:0000313" key="4">
    <source>
        <dbReference type="EMBL" id="KAK5542259.1"/>
    </source>
</evidence>
<dbReference type="PANTHER" id="PTHR24189:SF50">
    <property type="entry name" value="ANKYRIN REPEAT AND SOCS BOX PROTEIN 2"/>
    <property type="match status" value="1"/>
</dbReference>
<dbReference type="Proteomes" id="UP001345827">
    <property type="component" value="Unassembled WGS sequence"/>
</dbReference>
<feature type="repeat" description="ANK" evidence="3">
    <location>
        <begin position="74"/>
        <end position="106"/>
    </location>
</feature>
<evidence type="ECO:0000313" key="5">
    <source>
        <dbReference type="Proteomes" id="UP001345827"/>
    </source>
</evidence>
<protein>
    <recommendedName>
        <fullName evidence="6">Ankyrin repeat protein</fullName>
    </recommendedName>
</protein>
<evidence type="ECO:0000256" key="1">
    <source>
        <dbReference type="ARBA" id="ARBA00022737"/>
    </source>
</evidence>
<evidence type="ECO:0000256" key="2">
    <source>
        <dbReference type="ARBA" id="ARBA00023043"/>
    </source>
</evidence>